<dbReference type="InterPro" id="IPR036249">
    <property type="entry name" value="Thioredoxin-like_sf"/>
</dbReference>
<sequence length="275" mass="30055">MKINGLLKTVAVSVALATSAFAVNADVMSDTEVEVAVTNLKATLSESGVKDNVVSTLKTDGTLVAYQDKVKGHTFPVLFADSYFITDSKGEALIKPDAAFVSTEGKLARASEVLVPLVFEDSKDKWFKHELPEGVEHVGDMYVVTDPTCGYCRKVEQELDDYLNNGIVVHYIPFPRSGIIDKTKPGYEMWLQAACAENPAVAYRDIMLGNRNSYTETAEKESCTGELIDEGYQLGKSVSVSGTPFIYLSTKAGQKLTWPGYLPSKDLMKRAGIEQ</sequence>
<dbReference type="RefSeq" id="WP_071961087.1">
    <property type="nucleotide sequence ID" value="NZ_CP018025.1"/>
</dbReference>
<evidence type="ECO:0000313" key="4">
    <source>
        <dbReference type="Proteomes" id="UP000182101"/>
    </source>
</evidence>
<feature type="domain" description="Thioredoxin-like fold" evidence="2">
    <location>
        <begin position="141"/>
        <end position="268"/>
    </location>
</feature>
<dbReference type="Proteomes" id="UP000182101">
    <property type="component" value="Plasmid pAMCP48-600"/>
</dbReference>
<dbReference type="Gene3D" id="3.40.30.10">
    <property type="entry name" value="Glutaredoxin"/>
    <property type="match status" value="1"/>
</dbReference>
<evidence type="ECO:0000259" key="2">
    <source>
        <dbReference type="Pfam" id="PF13098"/>
    </source>
</evidence>
<evidence type="ECO:0000256" key="1">
    <source>
        <dbReference type="SAM" id="SignalP"/>
    </source>
</evidence>
<dbReference type="Pfam" id="PF13098">
    <property type="entry name" value="Thioredoxin_2"/>
    <property type="match status" value="1"/>
</dbReference>
<dbReference type="InterPro" id="IPR051470">
    <property type="entry name" value="Thiol:disulfide_interchange"/>
</dbReference>
<dbReference type="PANTHER" id="PTHR35272">
    <property type="entry name" value="THIOL:DISULFIDE INTERCHANGE PROTEIN DSBC-RELATED"/>
    <property type="match status" value="1"/>
</dbReference>
<name>A0AAC9NUB7_9ALTE</name>
<proteinExistence type="predicted"/>
<feature type="signal peptide" evidence="1">
    <location>
        <begin position="1"/>
        <end position="25"/>
    </location>
</feature>
<keyword evidence="3" id="KW-0614">Plasmid</keyword>
<dbReference type="PANTHER" id="PTHR35272:SF3">
    <property type="entry name" value="THIOL:DISULFIDE INTERCHANGE PROTEIN DSBC"/>
    <property type="match status" value="1"/>
</dbReference>
<evidence type="ECO:0000313" key="3">
    <source>
        <dbReference type="EMBL" id="APD92462.1"/>
    </source>
</evidence>
<reference evidence="3 4" key="1">
    <citation type="submission" date="2016-11" db="EMBL/GenBank/DDBJ databases">
        <title>Networking in microbes: conjugative elements and plasmids in the genus Alteromonas.</title>
        <authorList>
            <person name="Lopez-Perez M."/>
            <person name="Ramon-Marco N."/>
            <person name="Rodriguez-Valera F."/>
        </authorList>
    </citation>
    <scope>NUCLEOTIDE SEQUENCE [LARGE SCALE GENOMIC DNA]</scope>
    <source>
        <strain evidence="3 4">CP48</strain>
        <plasmid evidence="4">pamcp48-600</plasmid>
    </source>
</reference>
<accession>A0AAC9NUB7</accession>
<organism evidence="3 4">
    <name type="scientific">Alteromonas mediterranea</name>
    <dbReference type="NCBI Taxonomy" id="314275"/>
    <lineage>
        <taxon>Bacteria</taxon>
        <taxon>Pseudomonadati</taxon>
        <taxon>Pseudomonadota</taxon>
        <taxon>Gammaproteobacteria</taxon>
        <taxon>Alteromonadales</taxon>
        <taxon>Alteromonadaceae</taxon>
        <taxon>Alteromonas/Salinimonas group</taxon>
        <taxon>Alteromonas</taxon>
    </lineage>
</organism>
<keyword evidence="1" id="KW-0732">Signal</keyword>
<dbReference type="InterPro" id="IPR012336">
    <property type="entry name" value="Thioredoxin-like_fold"/>
</dbReference>
<geneLocation type="plasmid" evidence="4">
    <name>pamcp48-600</name>
</geneLocation>
<dbReference type="EMBL" id="CP018025">
    <property type="protein sequence ID" value="APD92462.1"/>
    <property type="molecule type" value="Genomic_DNA"/>
</dbReference>
<gene>
    <name evidence="3" type="ORF">BM524_21405</name>
</gene>
<feature type="chain" id="PRO_5041984057" description="Thioredoxin-like fold domain-containing protein" evidence="1">
    <location>
        <begin position="26"/>
        <end position="275"/>
    </location>
</feature>
<dbReference type="SUPFAM" id="SSF52833">
    <property type="entry name" value="Thioredoxin-like"/>
    <property type="match status" value="1"/>
</dbReference>
<dbReference type="AlphaFoldDB" id="A0AAC9NUB7"/>
<protein>
    <recommendedName>
        <fullName evidence="2">Thioredoxin-like fold domain-containing protein</fullName>
    </recommendedName>
</protein>